<dbReference type="Gene3D" id="1.10.3120.10">
    <property type="entry name" value="Trigger factor, C-terminal domain"/>
    <property type="match status" value="1"/>
</dbReference>
<feature type="region of interest" description="Disordered" evidence="12">
    <location>
        <begin position="444"/>
        <end position="472"/>
    </location>
</feature>
<proteinExistence type="inferred from homology"/>
<dbReference type="SUPFAM" id="SSF102735">
    <property type="entry name" value="Trigger factor ribosome-binding domain"/>
    <property type="match status" value="1"/>
</dbReference>
<evidence type="ECO:0000256" key="3">
    <source>
        <dbReference type="ARBA" id="ARBA00005464"/>
    </source>
</evidence>
<feature type="domain" description="Trigger factor C-terminal" evidence="14">
    <location>
        <begin position="270"/>
        <end position="397"/>
    </location>
</feature>
<comment type="subcellular location">
    <subcellularLocation>
        <location evidence="2">Cytoplasm</location>
    </subcellularLocation>
</comment>
<evidence type="ECO:0000256" key="8">
    <source>
        <dbReference type="ARBA" id="ARBA00023186"/>
    </source>
</evidence>
<evidence type="ECO:0000259" key="14">
    <source>
        <dbReference type="Pfam" id="PF05698"/>
    </source>
</evidence>
<evidence type="ECO:0000256" key="7">
    <source>
        <dbReference type="ARBA" id="ARBA00023110"/>
    </source>
</evidence>
<dbReference type="InterPro" id="IPR046357">
    <property type="entry name" value="PPIase_dom_sf"/>
</dbReference>
<dbReference type="AlphaFoldDB" id="A0A6B1DST5"/>
<keyword evidence="6" id="KW-0132">Cell division</keyword>
<dbReference type="InterPro" id="IPR008880">
    <property type="entry name" value="Trigger_fac_C"/>
</dbReference>
<dbReference type="InterPro" id="IPR027304">
    <property type="entry name" value="Trigger_fact/SurA_dom_sf"/>
</dbReference>
<dbReference type="InterPro" id="IPR005215">
    <property type="entry name" value="Trig_fac"/>
</dbReference>
<evidence type="ECO:0000259" key="13">
    <source>
        <dbReference type="Pfam" id="PF05697"/>
    </source>
</evidence>
<evidence type="ECO:0000256" key="6">
    <source>
        <dbReference type="ARBA" id="ARBA00022618"/>
    </source>
</evidence>
<dbReference type="InterPro" id="IPR037041">
    <property type="entry name" value="Trigger_fac_C_sf"/>
</dbReference>
<dbReference type="InterPro" id="IPR008881">
    <property type="entry name" value="Trigger_fac_ribosome-bd_bac"/>
</dbReference>
<protein>
    <recommendedName>
        <fullName evidence="5">Trigger factor</fullName>
        <ecNumber evidence="4">5.2.1.8</ecNumber>
    </recommendedName>
    <alternativeName>
        <fullName evidence="11">PPIase</fullName>
    </alternativeName>
</protein>
<sequence>MKFQTAPAANREIKVTVEPDPKTVDSALAAVGNRLGRTINIPGFRKGKVPYRVVERFLGREALLEEAEPALVEQAVGAYLRSAGIEAVEAASLVERSTDPVQWTFLITLEPYVSLIDTYRDFRIEPRELEPTDEEREEFRQQTMHQSGERRTVDRPSEWGDTLTLTVRSVFLDEAGEPTDEVMLEDDDWIVDLDEEEPLSPPGLDEELLGVTTGQERAFVLSWPEDSSSVHAGRSVKFEISVKDVEGWVAAEWDAALLARRLGEEEPQRTLAEYEDELWAEFARRKSAQVLNEELNTALEGLESHTVLEYGRVSVERAVQQFVERQAAGLRTMGIRDLQSYLRILGMTEEEYLESSRPAAEQDLRQNLLLWEFIEREKIELPDGTEERLRTAAEAEAPGLLNQYANDDSPDPEVVVERLVELRLADELRNVGRDGLLKMVTDGAHSLPLPEDAGEDEADVEHDEEVAAVAQG</sequence>
<reference evidence="15" key="1">
    <citation type="submission" date="2019-09" db="EMBL/GenBank/DDBJ databases">
        <title>Characterisation of the sponge microbiome using genome-centric metagenomics.</title>
        <authorList>
            <person name="Engelberts J.P."/>
            <person name="Robbins S.J."/>
            <person name="De Goeij J.M."/>
            <person name="Aranda M."/>
            <person name="Bell S.C."/>
            <person name="Webster N.S."/>
        </authorList>
    </citation>
    <scope>NUCLEOTIDE SEQUENCE</scope>
    <source>
        <strain evidence="15">SB0662_bin_9</strain>
    </source>
</reference>
<dbReference type="Pfam" id="PF05697">
    <property type="entry name" value="Trigger_N"/>
    <property type="match status" value="1"/>
</dbReference>
<keyword evidence="7" id="KW-0697">Rotamase</keyword>
<dbReference type="Pfam" id="PF05698">
    <property type="entry name" value="Trigger_C"/>
    <property type="match status" value="1"/>
</dbReference>
<dbReference type="Gene3D" id="3.30.70.1050">
    <property type="entry name" value="Trigger factor ribosome-binding domain"/>
    <property type="match status" value="1"/>
</dbReference>
<dbReference type="EMBL" id="VXPY01000053">
    <property type="protein sequence ID" value="MYD90267.1"/>
    <property type="molecule type" value="Genomic_DNA"/>
</dbReference>
<dbReference type="GO" id="GO:0003755">
    <property type="term" value="F:peptidyl-prolyl cis-trans isomerase activity"/>
    <property type="evidence" value="ECO:0007669"/>
    <property type="project" value="UniProtKB-KW"/>
</dbReference>
<dbReference type="Gene3D" id="3.10.50.40">
    <property type="match status" value="1"/>
</dbReference>
<evidence type="ECO:0000256" key="4">
    <source>
        <dbReference type="ARBA" id="ARBA00013194"/>
    </source>
</evidence>
<evidence type="ECO:0000256" key="9">
    <source>
        <dbReference type="ARBA" id="ARBA00023235"/>
    </source>
</evidence>
<evidence type="ECO:0000256" key="5">
    <source>
        <dbReference type="ARBA" id="ARBA00016902"/>
    </source>
</evidence>
<accession>A0A6B1DST5</accession>
<dbReference type="SUPFAM" id="SSF109998">
    <property type="entry name" value="Triger factor/SurA peptide-binding domain-like"/>
    <property type="match status" value="1"/>
</dbReference>
<evidence type="ECO:0000256" key="1">
    <source>
        <dbReference type="ARBA" id="ARBA00000971"/>
    </source>
</evidence>
<dbReference type="GO" id="GO:0006457">
    <property type="term" value="P:protein folding"/>
    <property type="evidence" value="ECO:0007669"/>
    <property type="project" value="InterPro"/>
</dbReference>
<evidence type="ECO:0000256" key="10">
    <source>
        <dbReference type="ARBA" id="ARBA00023306"/>
    </source>
</evidence>
<dbReference type="GO" id="GO:0015031">
    <property type="term" value="P:protein transport"/>
    <property type="evidence" value="ECO:0007669"/>
    <property type="project" value="InterPro"/>
</dbReference>
<comment type="similarity">
    <text evidence="3">Belongs to the FKBP-type PPIase family. Tig subfamily.</text>
</comment>
<dbReference type="SUPFAM" id="SSF54534">
    <property type="entry name" value="FKBP-like"/>
    <property type="match status" value="1"/>
</dbReference>
<keyword evidence="8" id="KW-0143">Chaperone</keyword>
<dbReference type="GO" id="GO:0005737">
    <property type="term" value="C:cytoplasm"/>
    <property type="evidence" value="ECO:0007669"/>
    <property type="project" value="UniProtKB-SubCell"/>
</dbReference>
<feature type="compositionally biased region" description="Acidic residues" evidence="12">
    <location>
        <begin position="452"/>
        <end position="466"/>
    </location>
</feature>
<dbReference type="EC" id="5.2.1.8" evidence="4"/>
<organism evidence="15">
    <name type="scientific">Caldilineaceae bacterium SB0662_bin_9</name>
    <dbReference type="NCBI Taxonomy" id="2605258"/>
    <lineage>
        <taxon>Bacteria</taxon>
        <taxon>Bacillati</taxon>
        <taxon>Chloroflexota</taxon>
        <taxon>Caldilineae</taxon>
        <taxon>Caldilineales</taxon>
        <taxon>Caldilineaceae</taxon>
    </lineage>
</organism>
<dbReference type="InterPro" id="IPR036611">
    <property type="entry name" value="Trigger_fac_ribosome-bd_sf"/>
</dbReference>
<evidence type="ECO:0000256" key="2">
    <source>
        <dbReference type="ARBA" id="ARBA00004496"/>
    </source>
</evidence>
<gene>
    <name evidence="15" type="ORF">F4Y08_08000</name>
</gene>
<dbReference type="PIRSF" id="PIRSF003095">
    <property type="entry name" value="Trigger_factor"/>
    <property type="match status" value="1"/>
</dbReference>
<comment type="caution">
    <text evidence="15">The sequence shown here is derived from an EMBL/GenBank/DDBJ whole genome shotgun (WGS) entry which is preliminary data.</text>
</comment>
<keyword evidence="10" id="KW-0131">Cell cycle</keyword>
<name>A0A6B1DST5_9CHLR</name>
<comment type="catalytic activity">
    <reaction evidence="1">
        <text>[protein]-peptidylproline (omega=180) = [protein]-peptidylproline (omega=0)</text>
        <dbReference type="Rhea" id="RHEA:16237"/>
        <dbReference type="Rhea" id="RHEA-COMP:10747"/>
        <dbReference type="Rhea" id="RHEA-COMP:10748"/>
        <dbReference type="ChEBI" id="CHEBI:83833"/>
        <dbReference type="ChEBI" id="CHEBI:83834"/>
        <dbReference type="EC" id="5.2.1.8"/>
    </reaction>
</comment>
<feature type="domain" description="Trigger factor ribosome-binding bacterial" evidence="13">
    <location>
        <begin position="1"/>
        <end position="138"/>
    </location>
</feature>
<keyword evidence="9" id="KW-0413">Isomerase</keyword>
<evidence type="ECO:0000256" key="12">
    <source>
        <dbReference type="SAM" id="MobiDB-lite"/>
    </source>
</evidence>
<evidence type="ECO:0000313" key="15">
    <source>
        <dbReference type="EMBL" id="MYD90267.1"/>
    </source>
</evidence>
<evidence type="ECO:0000256" key="11">
    <source>
        <dbReference type="ARBA" id="ARBA00029986"/>
    </source>
</evidence>
<dbReference type="GO" id="GO:0051301">
    <property type="term" value="P:cell division"/>
    <property type="evidence" value="ECO:0007669"/>
    <property type="project" value="UniProtKB-KW"/>
</dbReference>